<dbReference type="AlphaFoldDB" id="A0A1M6KZH8"/>
<gene>
    <name evidence="4" type="ORF">SAMN02745883_00017</name>
</gene>
<evidence type="ECO:0000313" key="5">
    <source>
        <dbReference type="Proteomes" id="UP000184082"/>
    </source>
</evidence>
<dbReference type="Gene3D" id="1.10.357.10">
    <property type="entry name" value="Tetracycline Repressor, domain 2"/>
    <property type="match status" value="1"/>
</dbReference>
<dbReference type="Proteomes" id="UP000184082">
    <property type="component" value="Unassembled WGS sequence"/>
</dbReference>
<evidence type="ECO:0000313" key="4">
    <source>
        <dbReference type="EMBL" id="SHJ64393.1"/>
    </source>
</evidence>
<reference evidence="4 5" key="1">
    <citation type="submission" date="2016-11" db="EMBL/GenBank/DDBJ databases">
        <authorList>
            <person name="Jaros S."/>
            <person name="Januszkiewicz K."/>
            <person name="Wedrychowicz H."/>
        </authorList>
    </citation>
    <scope>NUCLEOTIDE SEQUENCE [LARGE SCALE GENOMIC DNA]</scope>
    <source>
        <strain evidence="4 5">DSM 14501</strain>
    </source>
</reference>
<protein>
    <submittedName>
        <fullName evidence="4">Transcriptional regulator, TetR family</fullName>
    </submittedName>
</protein>
<evidence type="ECO:0000256" key="2">
    <source>
        <dbReference type="PROSITE-ProRule" id="PRU00335"/>
    </source>
</evidence>
<dbReference type="InterPro" id="IPR023772">
    <property type="entry name" value="DNA-bd_HTH_TetR-type_CS"/>
</dbReference>
<dbReference type="InterPro" id="IPR001647">
    <property type="entry name" value="HTH_TetR"/>
</dbReference>
<evidence type="ECO:0000259" key="3">
    <source>
        <dbReference type="PROSITE" id="PS50977"/>
    </source>
</evidence>
<dbReference type="PANTHER" id="PTHR43479">
    <property type="entry name" value="ACREF/ENVCD OPERON REPRESSOR-RELATED"/>
    <property type="match status" value="1"/>
</dbReference>
<dbReference type="GO" id="GO:0003677">
    <property type="term" value="F:DNA binding"/>
    <property type="evidence" value="ECO:0007669"/>
    <property type="project" value="UniProtKB-UniRule"/>
</dbReference>
<dbReference type="PROSITE" id="PS01081">
    <property type="entry name" value="HTH_TETR_1"/>
    <property type="match status" value="1"/>
</dbReference>
<dbReference type="InterPro" id="IPR050624">
    <property type="entry name" value="HTH-type_Tx_Regulator"/>
</dbReference>
<proteinExistence type="predicted"/>
<dbReference type="SUPFAM" id="SSF48498">
    <property type="entry name" value="Tetracyclin repressor-like, C-terminal domain"/>
    <property type="match status" value="1"/>
</dbReference>
<organism evidence="4 5">
    <name type="scientific">Caminicella sporogenes DSM 14501</name>
    <dbReference type="NCBI Taxonomy" id="1121266"/>
    <lineage>
        <taxon>Bacteria</taxon>
        <taxon>Bacillati</taxon>
        <taxon>Bacillota</taxon>
        <taxon>Clostridia</taxon>
        <taxon>Peptostreptococcales</taxon>
        <taxon>Caminicellaceae</taxon>
        <taxon>Caminicella</taxon>
    </lineage>
</organism>
<dbReference type="Gene3D" id="1.10.10.60">
    <property type="entry name" value="Homeodomain-like"/>
    <property type="match status" value="1"/>
</dbReference>
<name>A0A1M6KZH8_9FIRM</name>
<accession>A0A1M6KZH8</accession>
<sequence>MKKKISKSTEERILDAAIKIFSKKGYSAATTSEIAREAKVAEGTIFRYFPKKKELLHGILLKAIDIFGKEIIIKPLEEIIEENKDKSLEEILKVIIINRVKIFEEYFDYIKVILCEIQFHDDIRQLFIDKILKKIIETVERLVDIAKDRGEIKDIESMIIIRSVIGMVFMMLIQRQFVPLETSISNIEEEIDLIIDIFMNGIKKKD</sequence>
<dbReference type="STRING" id="1121266.SAMN02745883_00017"/>
<dbReference type="InterPro" id="IPR009057">
    <property type="entry name" value="Homeodomain-like_sf"/>
</dbReference>
<dbReference type="EMBL" id="FRAJ01000003">
    <property type="protein sequence ID" value="SHJ64393.1"/>
    <property type="molecule type" value="Genomic_DNA"/>
</dbReference>
<dbReference type="PANTHER" id="PTHR43479:SF11">
    <property type="entry name" value="ACREF_ENVCD OPERON REPRESSOR-RELATED"/>
    <property type="match status" value="1"/>
</dbReference>
<keyword evidence="1 2" id="KW-0238">DNA-binding</keyword>
<dbReference type="RefSeq" id="WP_072965331.1">
    <property type="nucleotide sequence ID" value="NZ_FRAJ01000003.1"/>
</dbReference>
<feature type="DNA-binding region" description="H-T-H motif" evidence="2">
    <location>
        <begin position="30"/>
        <end position="49"/>
    </location>
</feature>
<dbReference type="SUPFAM" id="SSF46689">
    <property type="entry name" value="Homeodomain-like"/>
    <property type="match status" value="1"/>
</dbReference>
<evidence type="ECO:0000256" key="1">
    <source>
        <dbReference type="ARBA" id="ARBA00023125"/>
    </source>
</evidence>
<keyword evidence="5" id="KW-1185">Reference proteome</keyword>
<dbReference type="Pfam" id="PF00440">
    <property type="entry name" value="TetR_N"/>
    <property type="match status" value="1"/>
</dbReference>
<dbReference type="PROSITE" id="PS50977">
    <property type="entry name" value="HTH_TETR_2"/>
    <property type="match status" value="1"/>
</dbReference>
<dbReference type="InterPro" id="IPR036271">
    <property type="entry name" value="Tet_transcr_reg_TetR-rel_C_sf"/>
</dbReference>
<feature type="domain" description="HTH tetR-type" evidence="3">
    <location>
        <begin position="7"/>
        <end position="67"/>
    </location>
</feature>
<dbReference type="PRINTS" id="PR00455">
    <property type="entry name" value="HTHTETR"/>
</dbReference>